<accession>A0A9W6LNE7</accession>
<evidence type="ECO:0000256" key="6">
    <source>
        <dbReference type="ARBA" id="ARBA00023136"/>
    </source>
</evidence>
<evidence type="ECO:0000256" key="2">
    <source>
        <dbReference type="ARBA" id="ARBA00005811"/>
    </source>
</evidence>
<keyword evidence="10" id="KW-1185">Reference proteome</keyword>
<keyword evidence="7" id="KW-0813">Transport</keyword>
<dbReference type="GO" id="GO:0005886">
    <property type="term" value="C:plasma membrane"/>
    <property type="evidence" value="ECO:0007669"/>
    <property type="project" value="UniProtKB-SubCell"/>
</dbReference>
<evidence type="ECO:0000313" key="9">
    <source>
        <dbReference type="EMBL" id="GLI57271.1"/>
    </source>
</evidence>
<keyword evidence="7" id="KW-0653">Protein transport</keyword>
<name>A0A9W6LNE7_9FUSO</name>
<comment type="subcellular location">
    <subcellularLocation>
        <location evidence="1">Cell membrane</location>
        <topology evidence="1">Single-pass membrane protein</topology>
    </subcellularLocation>
    <subcellularLocation>
        <location evidence="7">Cell membrane</location>
        <topology evidence="7">Single-pass type II membrane protein</topology>
    </subcellularLocation>
</comment>
<proteinExistence type="inferred from homology"/>
<keyword evidence="4 7" id="KW-0812">Transmembrane</keyword>
<evidence type="ECO:0000256" key="8">
    <source>
        <dbReference type="SAM" id="Phobius"/>
    </source>
</evidence>
<dbReference type="Gene3D" id="3.30.420.270">
    <property type="match status" value="1"/>
</dbReference>
<keyword evidence="3" id="KW-1003">Cell membrane</keyword>
<evidence type="ECO:0000313" key="10">
    <source>
        <dbReference type="Proteomes" id="UP001144471"/>
    </source>
</evidence>
<comment type="caution">
    <text evidence="9">The sequence shown here is derived from an EMBL/GenBank/DDBJ whole genome shotgun (WGS) entry which is preliminary data.</text>
</comment>
<dbReference type="PANTHER" id="PTHR30558">
    <property type="entry name" value="EXBD MEMBRANE COMPONENT OF PMF-DRIVEN MACROMOLECULE IMPORT SYSTEM"/>
    <property type="match status" value="1"/>
</dbReference>
<dbReference type="GO" id="GO:0022857">
    <property type="term" value="F:transmembrane transporter activity"/>
    <property type="evidence" value="ECO:0007669"/>
    <property type="project" value="InterPro"/>
</dbReference>
<keyword evidence="6 8" id="KW-0472">Membrane</keyword>
<keyword evidence="5 8" id="KW-1133">Transmembrane helix</keyword>
<evidence type="ECO:0000256" key="1">
    <source>
        <dbReference type="ARBA" id="ARBA00004162"/>
    </source>
</evidence>
<protein>
    <submittedName>
        <fullName evidence="9">Biopolymer transport protein ExbD</fullName>
    </submittedName>
</protein>
<dbReference type="EMBL" id="BSDY01000015">
    <property type="protein sequence ID" value="GLI57271.1"/>
    <property type="molecule type" value="Genomic_DNA"/>
</dbReference>
<dbReference type="Pfam" id="PF02472">
    <property type="entry name" value="ExbD"/>
    <property type="match status" value="1"/>
</dbReference>
<dbReference type="InterPro" id="IPR003400">
    <property type="entry name" value="ExbD"/>
</dbReference>
<organism evidence="9 10">
    <name type="scientific">Propionigenium maris DSM 9537</name>
    <dbReference type="NCBI Taxonomy" id="1123000"/>
    <lineage>
        <taxon>Bacteria</taxon>
        <taxon>Fusobacteriati</taxon>
        <taxon>Fusobacteriota</taxon>
        <taxon>Fusobacteriia</taxon>
        <taxon>Fusobacteriales</taxon>
        <taxon>Fusobacteriaceae</taxon>
        <taxon>Propionigenium</taxon>
    </lineage>
</organism>
<comment type="similarity">
    <text evidence="2 7">Belongs to the ExbD/TolR family.</text>
</comment>
<evidence type="ECO:0000256" key="5">
    <source>
        <dbReference type="ARBA" id="ARBA00022989"/>
    </source>
</evidence>
<evidence type="ECO:0000256" key="7">
    <source>
        <dbReference type="RuleBase" id="RU003879"/>
    </source>
</evidence>
<dbReference type="PANTHER" id="PTHR30558:SF3">
    <property type="entry name" value="BIOPOLYMER TRANSPORT PROTEIN EXBD-RELATED"/>
    <property type="match status" value="1"/>
</dbReference>
<evidence type="ECO:0000256" key="3">
    <source>
        <dbReference type="ARBA" id="ARBA00022475"/>
    </source>
</evidence>
<reference evidence="9" key="1">
    <citation type="submission" date="2022-12" db="EMBL/GenBank/DDBJ databases">
        <title>Reference genome sequencing for broad-spectrum identification of bacterial and archaeal isolates by mass spectrometry.</title>
        <authorList>
            <person name="Sekiguchi Y."/>
            <person name="Tourlousse D.M."/>
        </authorList>
    </citation>
    <scope>NUCLEOTIDE SEQUENCE</scope>
    <source>
        <strain evidence="9">10succ1</strain>
    </source>
</reference>
<evidence type="ECO:0000256" key="4">
    <source>
        <dbReference type="ARBA" id="ARBA00022692"/>
    </source>
</evidence>
<dbReference type="Proteomes" id="UP001144471">
    <property type="component" value="Unassembled WGS sequence"/>
</dbReference>
<dbReference type="RefSeq" id="WP_281836810.1">
    <property type="nucleotide sequence ID" value="NZ_BSDY01000015.1"/>
</dbReference>
<feature type="transmembrane region" description="Helical" evidence="8">
    <location>
        <begin position="21"/>
        <end position="38"/>
    </location>
</feature>
<dbReference type="AlphaFoldDB" id="A0A9W6LNE7"/>
<gene>
    <name evidence="9" type="ORF">PM10SUCC1_27850</name>
</gene>
<sequence>MKTRRIAVRKKRQVVPDLTPLIDVVFLLLIFFMVATTFDDLGGMRIDIPQSAAAVNHKDVDKISVLMGKDNEMKVRSVIGGRSSVEDVDIEGLPVKLKGLIDRTPDGRVGILADREIDYGEVVDVMSIARENGAKSIDIETKRM</sequence>
<dbReference type="GO" id="GO:0015031">
    <property type="term" value="P:protein transport"/>
    <property type="evidence" value="ECO:0007669"/>
    <property type="project" value="UniProtKB-KW"/>
</dbReference>